<dbReference type="Pfam" id="PF24894">
    <property type="entry name" value="Hexapep_GlmU"/>
    <property type="match status" value="1"/>
</dbReference>
<dbReference type="CDD" id="cd04651">
    <property type="entry name" value="LbH_G1P_AT_C"/>
    <property type="match status" value="1"/>
</dbReference>
<keyword evidence="13" id="KW-1185">Reference proteome</keyword>
<dbReference type="Gene3D" id="2.160.10.10">
    <property type="entry name" value="Hexapeptide repeat proteins"/>
    <property type="match status" value="1"/>
</dbReference>
<feature type="binding site" evidence="9">
    <location>
        <begin position="180"/>
        <end position="181"/>
    </location>
    <ligand>
        <name>alpha-D-glucose 1-phosphate</name>
        <dbReference type="ChEBI" id="CHEBI:58601"/>
    </ligand>
</feature>
<evidence type="ECO:0000259" key="11">
    <source>
        <dbReference type="Pfam" id="PF24894"/>
    </source>
</evidence>
<dbReference type="InterPro" id="IPR056818">
    <property type="entry name" value="GlmU/GlgC-like_hexapep"/>
</dbReference>
<comment type="pathway">
    <text evidence="9">Glycan biosynthesis; glycogen biosynthesis.</text>
</comment>
<feature type="site" description="Could play a key role in the communication between the regulatory and the substrate sites" evidence="9">
    <location>
        <position position="98"/>
    </location>
</feature>
<feature type="binding site" evidence="9">
    <location>
        <position position="99"/>
    </location>
    <ligand>
        <name>alpha-D-glucose 1-phosphate</name>
        <dbReference type="ChEBI" id="CHEBI:58601"/>
    </ligand>
</feature>
<dbReference type="CDD" id="cd02508">
    <property type="entry name" value="ADP_Glucose_PP"/>
    <property type="match status" value="1"/>
</dbReference>
<dbReference type="InterPro" id="IPR005836">
    <property type="entry name" value="ADP_Glu_pyroP_CS"/>
</dbReference>
<dbReference type="NCBIfam" id="NF002023">
    <property type="entry name" value="PRK00844.1"/>
    <property type="match status" value="1"/>
</dbReference>
<evidence type="ECO:0000256" key="9">
    <source>
        <dbReference type="HAMAP-Rule" id="MF_00624"/>
    </source>
</evidence>
<feature type="binding site" evidence="9">
    <location>
        <position position="164"/>
    </location>
    <ligand>
        <name>alpha-D-glucose 1-phosphate</name>
        <dbReference type="ChEBI" id="CHEBI:58601"/>
    </ligand>
</feature>
<sequence>MRGGPSVLGIVLAGGEGKRLMPLTADRAKPAVTFGGTYRLVDFVLSNLVNGDILRICVLTQYKSHSLDRHVTTTWRMSSLLGNYVTPVPAQQRLGPRWYSGSADAILQSLNLVHDEQPDYIAVFGADHVYRMDPRQMLQQHIDNGAALTVAGIRVPRAEAPSFGVITPARDGMRVESFLEKPADPPGLPGAPDQVFASMGNYLFTTKTLVDALQQDAEDEDSAHDMGGSILPMLTERGLAQVYDFDGNHVPGETPRDHGYWRDVGTLDSYYEAHMDLISDHPVFNLDNRRWPIYTHSGGLPPAKFCAGGMAGESIVSPGCVIRGQVTRSVLSPGVIIEEGAVVQGSVLHDNVRVGRGAVVRGAVLDKNVDVPPGATIGVNPERDEELYTVSKGGVIALGKGQRVE</sequence>
<feature type="site" description="Could play a key role in the communication between the regulatory and the substrate sites" evidence="9">
    <location>
        <position position="61"/>
    </location>
</feature>
<dbReference type="HAMAP" id="MF_00624">
    <property type="entry name" value="GlgC"/>
    <property type="match status" value="1"/>
</dbReference>
<dbReference type="InterPro" id="IPR005835">
    <property type="entry name" value="NTP_transferase_dom"/>
</dbReference>
<dbReference type="InterPro" id="IPR023049">
    <property type="entry name" value="GlgC_bac"/>
</dbReference>
<dbReference type="PROSITE" id="PS00808">
    <property type="entry name" value="ADP_GLC_PYROPHOSPH_1"/>
    <property type="match status" value="1"/>
</dbReference>
<keyword evidence="4 9" id="KW-0548">Nucleotidyltransferase</keyword>
<dbReference type="SUPFAM" id="SSF51161">
    <property type="entry name" value="Trimeric LpxA-like enzymes"/>
    <property type="match status" value="1"/>
</dbReference>
<evidence type="ECO:0000259" key="10">
    <source>
        <dbReference type="Pfam" id="PF00483"/>
    </source>
</evidence>
<keyword evidence="6 9" id="KW-0067">ATP-binding</keyword>
<feature type="domain" description="Nucleotidyl transferase" evidence="10">
    <location>
        <begin position="9"/>
        <end position="277"/>
    </location>
</feature>
<dbReference type="Pfam" id="PF00483">
    <property type="entry name" value="NTP_transferase"/>
    <property type="match status" value="1"/>
</dbReference>
<feature type="binding site" evidence="9">
    <location>
        <position position="198"/>
    </location>
    <ligand>
        <name>alpha-D-glucose 1-phosphate</name>
        <dbReference type="ChEBI" id="CHEBI:58601"/>
    </ligand>
</feature>
<dbReference type="InterPro" id="IPR029044">
    <property type="entry name" value="Nucleotide-diphossugar_trans"/>
</dbReference>
<dbReference type="SUPFAM" id="SSF53448">
    <property type="entry name" value="Nucleotide-diphospho-sugar transferases"/>
    <property type="match status" value="1"/>
</dbReference>
<comment type="function">
    <text evidence="9">Involved in the biosynthesis of ADP-glucose, a building block required for the elongation reactions to produce glycogen. Catalyzes the reaction between ATP and alpha-D-glucose 1-phosphate (G1P) to produce pyrophosphate and ADP-Glc.</text>
</comment>
<dbReference type="NCBIfam" id="TIGR02091">
    <property type="entry name" value="glgC"/>
    <property type="match status" value="1"/>
</dbReference>
<dbReference type="RefSeq" id="WP_359771792.1">
    <property type="nucleotide sequence ID" value="NZ_JBEYRR010000001.1"/>
</dbReference>
<comment type="subunit">
    <text evidence="9">Homotetramer.</text>
</comment>
<dbReference type="PANTHER" id="PTHR43523:SF2">
    <property type="entry name" value="GLUCOSE-1-PHOSPHATE ADENYLYLTRANSFERASE"/>
    <property type="match status" value="1"/>
</dbReference>
<evidence type="ECO:0000256" key="1">
    <source>
        <dbReference type="ARBA" id="ARBA00010443"/>
    </source>
</evidence>
<comment type="catalytic activity">
    <reaction evidence="9">
        <text>alpha-D-glucose 1-phosphate + ATP + H(+) = ADP-alpha-D-glucose + diphosphate</text>
        <dbReference type="Rhea" id="RHEA:12120"/>
        <dbReference type="ChEBI" id="CHEBI:15378"/>
        <dbReference type="ChEBI" id="CHEBI:30616"/>
        <dbReference type="ChEBI" id="CHEBI:33019"/>
        <dbReference type="ChEBI" id="CHEBI:57498"/>
        <dbReference type="ChEBI" id="CHEBI:58601"/>
        <dbReference type="EC" id="2.7.7.27"/>
    </reaction>
</comment>
<dbReference type="InterPro" id="IPR011004">
    <property type="entry name" value="Trimer_LpxA-like_sf"/>
</dbReference>
<keyword evidence="8 9" id="KW-0119">Carbohydrate metabolism</keyword>
<evidence type="ECO:0000256" key="6">
    <source>
        <dbReference type="ARBA" id="ARBA00022840"/>
    </source>
</evidence>
<dbReference type="Gene3D" id="3.90.550.10">
    <property type="entry name" value="Spore Coat Polysaccharide Biosynthesis Protein SpsA, Chain A"/>
    <property type="match status" value="1"/>
</dbReference>
<evidence type="ECO:0000256" key="8">
    <source>
        <dbReference type="ARBA" id="ARBA00023277"/>
    </source>
</evidence>
<evidence type="ECO:0000256" key="5">
    <source>
        <dbReference type="ARBA" id="ARBA00022741"/>
    </source>
</evidence>
<feature type="domain" description="Glucose-1-phosphate adenylyltransferase/Bifunctional protein GlmU-like C-terminal hexapeptide" evidence="11">
    <location>
        <begin position="301"/>
        <end position="396"/>
    </location>
</feature>
<name>A0ABV3LYD5_9ACTN</name>
<comment type="caution">
    <text evidence="12">The sequence shown here is derived from an EMBL/GenBank/DDBJ whole genome shotgun (WGS) entry which is preliminary data.</text>
</comment>
<dbReference type="PANTHER" id="PTHR43523">
    <property type="entry name" value="GLUCOSE-1-PHOSPHATE ADENYLYLTRANSFERASE-RELATED"/>
    <property type="match status" value="1"/>
</dbReference>
<dbReference type="Proteomes" id="UP001553843">
    <property type="component" value="Unassembled WGS sequence"/>
</dbReference>
<accession>A0ABV3LYD5</accession>
<protein>
    <recommendedName>
        <fullName evidence="9">Glucose-1-phosphate adenylyltransferase</fullName>
        <ecNumber evidence="9">2.7.7.27</ecNumber>
    </recommendedName>
    <alternativeName>
        <fullName evidence="9">ADP-glucose pyrophosphorylase</fullName>
        <shortName evidence="9">ADPGlc PPase</shortName>
    </alternativeName>
    <alternativeName>
        <fullName evidence="9">ADP-glucose synthase</fullName>
    </alternativeName>
</protein>
<evidence type="ECO:0000256" key="7">
    <source>
        <dbReference type="ARBA" id="ARBA00023056"/>
    </source>
</evidence>
<comment type="similarity">
    <text evidence="1 9">Belongs to the bacterial/plant glucose-1-phosphate adenylyltransferase family.</text>
</comment>
<reference evidence="12 13" key="1">
    <citation type="submission" date="2024-06" db="EMBL/GenBank/DDBJ databases">
        <title>The Natural Products Discovery Center: Release of the First 8490 Sequenced Strains for Exploring Actinobacteria Biosynthetic Diversity.</title>
        <authorList>
            <person name="Kalkreuter E."/>
            <person name="Kautsar S.A."/>
            <person name="Yang D."/>
            <person name="Bader C.D."/>
            <person name="Teijaro C.N."/>
            <person name="Fluegel L."/>
            <person name="Davis C.M."/>
            <person name="Simpson J.R."/>
            <person name="Lauterbach L."/>
            <person name="Steele A.D."/>
            <person name="Gui C."/>
            <person name="Meng S."/>
            <person name="Li G."/>
            <person name="Viehrig K."/>
            <person name="Ye F."/>
            <person name="Su P."/>
            <person name="Kiefer A.F."/>
            <person name="Nichols A."/>
            <person name="Cepeda A.J."/>
            <person name="Yan W."/>
            <person name="Fan B."/>
            <person name="Jiang Y."/>
            <person name="Adhikari A."/>
            <person name="Zheng C.-J."/>
            <person name="Schuster L."/>
            <person name="Cowan T.M."/>
            <person name="Smanski M.J."/>
            <person name="Chevrette M.G."/>
            <person name="De Carvalho L.P.S."/>
            <person name="Shen B."/>
        </authorList>
    </citation>
    <scope>NUCLEOTIDE SEQUENCE [LARGE SCALE GENOMIC DNA]</scope>
    <source>
        <strain evidence="12 13">NPDC047833</strain>
    </source>
</reference>
<evidence type="ECO:0000256" key="2">
    <source>
        <dbReference type="ARBA" id="ARBA00022600"/>
    </source>
</evidence>
<dbReference type="GO" id="GO:0008878">
    <property type="term" value="F:glucose-1-phosphate adenylyltransferase activity"/>
    <property type="evidence" value="ECO:0007669"/>
    <property type="project" value="UniProtKB-EC"/>
</dbReference>
<keyword evidence="2 9" id="KW-0321">Glycogen metabolism</keyword>
<dbReference type="EMBL" id="JBEYRS010000008">
    <property type="protein sequence ID" value="MEW2364478.1"/>
    <property type="molecule type" value="Genomic_DNA"/>
</dbReference>
<evidence type="ECO:0000313" key="12">
    <source>
        <dbReference type="EMBL" id="MEW2364478.1"/>
    </source>
</evidence>
<organism evidence="12 13">
    <name type="scientific">Streptomyces huasconensis</name>
    <dbReference type="NCBI Taxonomy" id="1854574"/>
    <lineage>
        <taxon>Bacteria</taxon>
        <taxon>Bacillati</taxon>
        <taxon>Actinomycetota</taxon>
        <taxon>Actinomycetes</taxon>
        <taxon>Kitasatosporales</taxon>
        <taxon>Streptomycetaceae</taxon>
        <taxon>Streptomyces</taxon>
    </lineage>
</organism>
<evidence type="ECO:0000256" key="3">
    <source>
        <dbReference type="ARBA" id="ARBA00022679"/>
    </source>
</evidence>
<dbReference type="InterPro" id="IPR011831">
    <property type="entry name" value="ADP-Glc_PPase"/>
</dbReference>
<keyword evidence="3 9" id="KW-0808">Transferase</keyword>
<evidence type="ECO:0000256" key="4">
    <source>
        <dbReference type="ARBA" id="ARBA00022695"/>
    </source>
</evidence>
<evidence type="ECO:0000313" key="13">
    <source>
        <dbReference type="Proteomes" id="UP001553843"/>
    </source>
</evidence>
<dbReference type="PROSITE" id="PS00809">
    <property type="entry name" value="ADP_GLC_PYROPHOSPH_2"/>
    <property type="match status" value="1"/>
</dbReference>
<keyword evidence="7 9" id="KW-0320">Glycogen biosynthesis</keyword>
<proteinExistence type="inferred from homology"/>
<keyword evidence="5 9" id="KW-0547">Nucleotide-binding</keyword>
<gene>
    <name evidence="9 12" type="primary">glgC</name>
    <name evidence="12" type="ORF">AB0887_21365</name>
</gene>
<dbReference type="EC" id="2.7.7.27" evidence="9"/>